<dbReference type="InterPro" id="IPR026843">
    <property type="entry name" value="SbcD_C"/>
</dbReference>
<dbReference type="Pfam" id="PF00149">
    <property type="entry name" value="Metallophos"/>
    <property type="match status" value="1"/>
</dbReference>
<dbReference type="InterPro" id="IPR004593">
    <property type="entry name" value="SbcD"/>
</dbReference>
<evidence type="ECO:0000259" key="8">
    <source>
        <dbReference type="Pfam" id="PF00149"/>
    </source>
</evidence>
<keyword evidence="7" id="KW-0255">Endonuclease</keyword>
<keyword evidence="11" id="KW-1185">Reference proteome</keyword>
<evidence type="ECO:0000313" key="10">
    <source>
        <dbReference type="EMBL" id="GAA0619745.1"/>
    </source>
</evidence>
<evidence type="ECO:0000256" key="1">
    <source>
        <dbReference type="ARBA" id="ARBA00010555"/>
    </source>
</evidence>
<sequence>MPAPSVVGMRLLHTSDWHLGRSLHRADLAPAQAAFLDHLVETVRAERVDAVLVSGDVYDRALPPLEAVDLLNDALFRLREAGARVVVTSGNHDSAKRLGVHDRLVDAAGVHLRTRVSDVGTPVVLEDRHGPVAVYPIPYLEPAAVGADDLPPLDPAAGPSCDEEAPTRGHAHVLGRAMAAVRADRESHGGRSVVMAHGWVTGGAACESERDITVGGVGAVSAALFDGVDYVALGHLHGPQTLADRLRYSGSPLAYSFSEAGHRKGSWLVELGESGLSRVEFVPAPTTRALAVVRGNLEDLLADPALECHVDDFVSVTLTDVVRPAAAMDRLRTRFPHVLVLSWEPVGALVDERGYTERVRGRSDLAVAADFVAHVRGTGVTGEEVALLEQAFEAVRVAEDADPFAAPGTLFEGLEGVA</sequence>
<dbReference type="InterPro" id="IPR029052">
    <property type="entry name" value="Metallo-depent_PP-like"/>
</dbReference>
<evidence type="ECO:0000256" key="7">
    <source>
        <dbReference type="RuleBase" id="RU363069"/>
    </source>
</evidence>
<accession>A0ABN1GUB2</accession>
<dbReference type="NCBIfam" id="TIGR00619">
    <property type="entry name" value="sbcd"/>
    <property type="match status" value="1"/>
</dbReference>
<reference evidence="10 11" key="1">
    <citation type="journal article" date="2019" name="Int. J. Syst. Evol. Microbiol.">
        <title>The Global Catalogue of Microorganisms (GCM) 10K type strain sequencing project: providing services to taxonomists for standard genome sequencing and annotation.</title>
        <authorList>
            <consortium name="The Broad Institute Genomics Platform"/>
            <consortium name="The Broad Institute Genome Sequencing Center for Infectious Disease"/>
            <person name="Wu L."/>
            <person name="Ma J."/>
        </authorList>
    </citation>
    <scope>NUCLEOTIDE SEQUENCE [LARGE SCALE GENOMIC DNA]</scope>
    <source>
        <strain evidence="10 11">JCM 10671</strain>
    </source>
</reference>
<keyword evidence="7" id="KW-0235">DNA replication</keyword>
<keyword evidence="4 7" id="KW-0540">Nuclease</keyword>
<evidence type="ECO:0000256" key="5">
    <source>
        <dbReference type="ARBA" id="ARBA00022801"/>
    </source>
</evidence>
<dbReference type="GO" id="GO:0004527">
    <property type="term" value="F:exonuclease activity"/>
    <property type="evidence" value="ECO:0007669"/>
    <property type="project" value="UniProtKB-KW"/>
</dbReference>
<dbReference type="InterPro" id="IPR050535">
    <property type="entry name" value="DNA_Repair-Maintenance_Comp"/>
</dbReference>
<comment type="function">
    <text evidence="7">SbcCD cleaves DNA hairpin structures. These structures can inhibit DNA replication and are intermediates in certain DNA recombination reactions. The complex acts as a 3'-&gt;5' double strand exonuclease that can open hairpins. It also has a 5' single-strand endonuclease activity.</text>
</comment>
<evidence type="ECO:0000256" key="3">
    <source>
        <dbReference type="ARBA" id="ARBA00013365"/>
    </source>
</evidence>
<evidence type="ECO:0000256" key="2">
    <source>
        <dbReference type="ARBA" id="ARBA00011322"/>
    </source>
</evidence>
<dbReference type="Proteomes" id="UP001500957">
    <property type="component" value="Unassembled WGS sequence"/>
</dbReference>
<dbReference type="EMBL" id="BAAAHE010000016">
    <property type="protein sequence ID" value="GAA0619745.1"/>
    <property type="molecule type" value="Genomic_DNA"/>
</dbReference>
<proteinExistence type="inferred from homology"/>
<organism evidence="10 11">
    <name type="scientific">Sporichthya brevicatena</name>
    <dbReference type="NCBI Taxonomy" id="171442"/>
    <lineage>
        <taxon>Bacteria</taxon>
        <taxon>Bacillati</taxon>
        <taxon>Actinomycetota</taxon>
        <taxon>Actinomycetes</taxon>
        <taxon>Sporichthyales</taxon>
        <taxon>Sporichthyaceae</taxon>
        <taxon>Sporichthya</taxon>
    </lineage>
</organism>
<keyword evidence="7" id="KW-0233">DNA recombination</keyword>
<dbReference type="Pfam" id="PF12320">
    <property type="entry name" value="SbcD_C"/>
    <property type="match status" value="1"/>
</dbReference>
<protein>
    <recommendedName>
        <fullName evidence="3 7">Nuclease SbcCD subunit D</fullName>
    </recommendedName>
</protein>
<comment type="caution">
    <text evidence="10">The sequence shown here is derived from an EMBL/GenBank/DDBJ whole genome shotgun (WGS) entry which is preliminary data.</text>
</comment>
<dbReference type="PANTHER" id="PTHR30337">
    <property type="entry name" value="COMPONENT OF ATP-DEPENDENT DSDNA EXONUCLEASE"/>
    <property type="match status" value="1"/>
</dbReference>
<comment type="subunit">
    <text evidence="2 7">Heterodimer of SbcC and SbcD.</text>
</comment>
<keyword evidence="6 7" id="KW-0269">Exonuclease</keyword>
<evidence type="ECO:0000259" key="9">
    <source>
        <dbReference type="Pfam" id="PF12320"/>
    </source>
</evidence>
<name>A0ABN1GUB2_9ACTN</name>
<dbReference type="InterPro" id="IPR004843">
    <property type="entry name" value="Calcineurin-like_PHP"/>
</dbReference>
<dbReference type="PANTHER" id="PTHR30337:SF0">
    <property type="entry name" value="NUCLEASE SBCCD SUBUNIT D"/>
    <property type="match status" value="1"/>
</dbReference>
<feature type="domain" description="Calcineurin-like phosphoesterase" evidence="8">
    <location>
        <begin position="9"/>
        <end position="239"/>
    </location>
</feature>
<comment type="similarity">
    <text evidence="1 7">Belongs to the SbcD family.</text>
</comment>
<dbReference type="Gene3D" id="3.60.21.10">
    <property type="match status" value="1"/>
</dbReference>
<feature type="domain" description="Nuclease SbcCD subunit D C-terminal" evidence="9">
    <location>
        <begin position="287"/>
        <end position="374"/>
    </location>
</feature>
<evidence type="ECO:0000313" key="11">
    <source>
        <dbReference type="Proteomes" id="UP001500957"/>
    </source>
</evidence>
<dbReference type="InterPro" id="IPR041796">
    <property type="entry name" value="Mre11_N"/>
</dbReference>
<dbReference type="CDD" id="cd00840">
    <property type="entry name" value="MPP_Mre11_N"/>
    <property type="match status" value="1"/>
</dbReference>
<gene>
    <name evidence="7" type="primary">sbcD</name>
    <name evidence="10" type="ORF">GCM10009547_22840</name>
</gene>
<evidence type="ECO:0000256" key="4">
    <source>
        <dbReference type="ARBA" id="ARBA00022722"/>
    </source>
</evidence>
<evidence type="ECO:0000256" key="6">
    <source>
        <dbReference type="ARBA" id="ARBA00022839"/>
    </source>
</evidence>
<dbReference type="SUPFAM" id="SSF56300">
    <property type="entry name" value="Metallo-dependent phosphatases"/>
    <property type="match status" value="1"/>
</dbReference>
<keyword evidence="5 7" id="KW-0378">Hydrolase</keyword>